<proteinExistence type="predicted"/>
<dbReference type="Gene3D" id="3.30.420.40">
    <property type="match status" value="1"/>
</dbReference>
<dbReference type="PANTHER" id="PTHR14187">
    <property type="entry name" value="ALPHA KINASE/ELONGATION FACTOR 2 KINASE"/>
    <property type="match status" value="1"/>
</dbReference>
<dbReference type="InterPro" id="IPR043129">
    <property type="entry name" value="ATPase_NBD"/>
</dbReference>
<name>A0AAE0SLL0_9BIVA</name>
<dbReference type="PANTHER" id="PTHR14187:SF5">
    <property type="entry name" value="HEAT SHOCK 70 KDA PROTEIN 12A"/>
    <property type="match status" value="1"/>
</dbReference>
<reference evidence="1" key="2">
    <citation type="journal article" date="2021" name="Genome Biol. Evol.">
        <title>Developing a high-quality reference genome for a parasitic bivalve with doubly uniparental inheritance (Bivalvia: Unionida).</title>
        <authorList>
            <person name="Smith C.H."/>
        </authorList>
    </citation>
    <scope>NUCLEOTIDE SEQUENCE</scope>
    <source>
        <strain evidence="1">CHS0354</strain>
        <tissue evidence="1">Mantle</tissue>
    </source>
</reference>
<dbReference type="SUPFAM" id="SSF53067">
    <property type="entry name" value="Actin-like ATPase domain"/>
    <property type="match status" value="2"/>
</dbReference>
<reference evidence="1" key="1">
    <citation type="journal article" date="2021" name="Genome Biol. Evol.">
        <title>A High-Quality Reference Genome for a Parasitic Bivalve with Doubly Uniparental Inheritance (Bivalvia: Unionida).</title>
        <authorList>
            <person name="Smith C.H."/>
        </authorList>
    </citation>
    <scope>NUCLEOTIDE SEQUENCE</scope>
    <source>
        <strain evidence="1">CHS0354</strain>
    </source>
</reference>
<evidence type="ECO:0000313" key="1">
    <source>
        <dbReference type="EMBL" id="KAK3594170.1"/>
    </source>
</evidence>
<reference evidence="1" key="3">
    <citation type="submission" date="2023-05" db="EMBL/GenBank/DDBJ databases">
        <authorList>
            <person name="Smith C.H."/>
        </authorList>
    </citation>
    <scope>NUCLEOTIDE SEQUENCE</scope>
    <source>
        <strain evidence="1">CHS0354</strain>
        <tissue evidence="1">Mantle</tissue>
    </source>
</reference>
<organism evidence="1 2">
    <name type="scientific">Potamilus streckersoni</name>
    <dbReference type="NCBI Taxonomy" id="2493646"/>
    <lineage>
        <taxon>Eukaryota</taxon>
        <taxon>Metazoa</taxon>
        <taxon>Spiralia</taxon>
        <taxon>Lophotrochozoa</taxon>
        <taxon>Mollusca</taxon>
        <taxon>Bivalvia</taxon>
        <taxon>Autobranchia</taxon>
        <taxon>Heteroconchia</taxon>
        <taxon>Palaeoheterodonta</taxon>
        <taxon>Unionida</taxon>
        <taxon>Unionoidea</taxon>
        <taxon>Unionidae</taxon>
        <taxon>Ambleminae</taxon>
        <taxon>Lampsilini</taxon>
        <taxon>Potamilus</taxon>
    </lineage>
</organism>
<keyword evidence="2" id="KW-1185">Reference proteome</keyword>
<evidence type="ECO:0000313" key="2">
    <source>
        <dbReference type="Proteomes" id="UP001195483"/>
    </source>
</evidence>
<comment type="caution">
    <text evidence="1">The sequence shown here is derived from an EMBL/GenBank/DDBJ whole genome shotgun (WGS) entry which is preliminary data.</text>
</comment>
<dbReference type="EMBL" id="JAEAOA010001037">
    <property type="protein sequence ID" value="KAK3594170.1"/>
    <property type="molecule type" value="Genomic_DNA"/>
</dbReference>
<evidence type="ECO:0008006" key="3">
    <source>
        <dbReference type="Google" id="ProtNLM"/>
    </source>
</evidence>
<accession>A0AAE0SLL0</accession>
<dbReference type="Proteomes" id="UP001195483">
    <property type="component" value="Unassembled WGS sequence"/>
</dbReference>
<dbReference type="CDD" id="cd10229">
    <property type="entry name" value="ASKHA_NBD_HSP70_HSPA12"/>
    <property type="match status" value="1"/>
</dbReference>
<protein>
    <recommendedName>
        <fullName evidence="3">Heat shock protein 70</fullName>
    </recommendedName>
</protein>
<dbReference type="AlphaFoldDB" id="A0AAE0SLL0"/>
<gene>
    <name evidence="1" type="ORF">CHS0354_016901</name>
</gene>
<sequence length="529" mass="59717">MSMRKIQLQYLQKTGQRENSSLRKRPHLYSSDQMEKTLEAFGYAAEDKYVKLAKEGEHKKWYYFRRFKMLLMDKIELKRNVTIKDETGRELCAKTVFSMAIKFLKDDLLNESSLRVAGGIRANDIMWVLTVPAIWNDSAKQVMREAAVEAGIGTGMLRIALEPEAASMFCRLLPMAKMLGDFTISALKVASTYMVLDAGDGKLQEITKASGGAWGGTRIDEAYRQLIISIVGNPVFQKFVHNHMDVFLDMTREFEVKKRDIDQNKDAKVTIRFPTSLKDFFEEETGKSLKEAIQQSKLSGDVTVLNDKLRIDARVMRGLFDETLQSIIAHLRMLMDDPGARDISGILIVGGFSESKMSQDAIRINFREKKVIVPQEAGLVVLKGAVVFGHDPCAISERIAKFTYGVAVNRDFIEGKHELAKSFVNADGIVKCADIFKKYVEIGQTLHLNEELKSKYIASNSKKTSYEVELFASKEKNPKYVTDYGCFKLGQMLVEVDTTVPLPDRSFTISLSFGDTEIHMKAFEESTGK</sequence>